<dbReference type="EMBL" id="CM007648">
    <property type="protein sequence ID" value="ONM16861.1"/>
    <property type="molecule type" value="Genomic_DNA"/>
</dbReference>
<reference evidence="7" key="5">
    <citation type="submission" date="2019-07" db="EMBL/GenBank/DDBJ databases">
        <authorList>
            <person name="Seetharam A."/>
            <person name="Woodhouse M."/>
            <person name="Cannon E."/>
        </authorList>
    </citation>
    <scope>NUCLEOTIDE SEQUENCE [LARGE SCALE GENOMIC DNA]</scope>
    <source>
        <strain evidence="7">cv. B73</strain>
    </source>
</reference>
<dbReference type="Gramene" id="Zm00001eb080410_T001">
    <property type="protein sequence ID" value="Zm00001eb080410_P001"/>
    <property type="gene ID" value="Zm00001eb080410"/>
</dbReference>
<dbReference type="HOGENOM" id="CLU_142643_1_1_1"/>
<dbReference type="EnsemblPlants" id="Zm00001eb080410_T001">
    <property type="protein sequence ID" value="Zm00001eb080410_P001"/>
    <property type="gene ID" value="Zm00001eb080410"/>
</dbReference>
<dbReference type="KEGG" id="zma:100280954"/>
<sequence>MAPSKLAVVVALVASLLLLTTSNTKLGLFVLGQAAPGAYPPRAPPPHQIVDLAKDCGGACDVRCGAHSRKNICTRACLKCCGVCRCVPAGTAGNQQTCGKCYTDWTTHGNKTKCP</sequence>
<evidence type="ECO:0000313" key="5">
    <source>
        <dbReference type="EMBL" id="ACG27005.1"/>
    </source>
</evidence>
<evidence type="ECO:0000313" key="8">
    <source>
        <dbReference type="Proteomes" id="UP000007305"/>
    </source>
</evidence>
<reference evidence="3" key="1">
    <citation type="journal article" date="2006" name="Nature">
        <title>An RNA-dependent RNA polymerase is required for paramutation in maize.</title>
        <authorList>
            <person name="Alleman M."/>
            <person name="Sidorenko L."/>
            <person name="McGinnis K."/>
            <person name="Seshadri V."/>
            <person name="Dorweiler J.E."/>
            <person name="White J."/>
            <person name="Sikkink K."/>
            <person name="Chandler V.L."/>
        </authorList>
    </citation>
    <scope>NUCLEOTIDE SEQUENCE</scope>
</reference>
<dbReference type="EMBL" id="BT037585">
    <property type="protein sequence ID" value="ACF82590.1"/>
    <property type="molecule type" value="mRNA"/>
</dbReference>
<reference evidence="7" key="6">
    <citation type="submission" date="2021-05" db="UniProtKB">
        <authorList>
            <consortium name="EnsemblPlants"/>
        </authorList>
    </citation>
    <scope>IDENTIFICATION</scope>
    <source>
        <strain evidence="7">cv. B73</strain>
    </source>
</reference>
<reference evidence="4" key="3">
    <citation type="journal article" date="2009" name="PLoS Genet.">
        <title>Sequencing, mapping, and analysis of 27,455 maize full-length cDNAs.</title>
        <authorList>
            <person name="Soderlund C."/>
            <person name="Descour A."/>
            <person name="Kudrna D."/>
            <person name="Bomhoff M."/>
            <person name="Boyd L."/>
            <person name="Currie J."/>
            <person name="Angelova A."/>
            <person name="Collura K."/>
            <person name="Wissotski M."/>
            <person name="Ashley E."/>
            <person name="Morrow D."/>
            <person name="Fernandes J."/>
            <person name="Walbot V."/>
            <person name="Yu Y."/>
        </authorList>
    </citation>
    <scope>NUCLEOTIDE SEQUENCE</scope>
    <source>
        <strain evidence="4">B73</strain>
    </source>
</reference>
<reference evidence="5" key="2">
    <citation type="journal article" date="2009" name="Plant Mol. Biol.">
        <title>Insights into corn genes derived from large-scale cDNA sequencing.</title>
        <authorList>
            <person name="Alexandrov N.N."/>
            <person name="Brover V.V."/>
            <person name="Freidin S."/>
            <person name="Troukhan M.E."/>
            <person name="Tatarinova T.V."/>
            <person name="Zhang H."/>
            <person name="Swaller T.J."/>
            <person name="Lu Y.P."/>
            <person name="Bouck J."/>
            <person name="Flavell R.B."/>
            <person name="Feldmann K.A."/>
        </authorList>
    </citation>
    <scope>NUCLEOTIDE SEQUENCE</scope>
</reference>
<dbReference type="InterPro" id="IPR003854">
    <property type="entry name" value="GASA"/>
</dbReference>
<dbReference type="ExpressionAtlas" id="Q19VG5">
    <property type="expression patterns" value="baseline and differential"/>
</dbReference>
<proteinExistence type="evidence at protein level"/>
<evidence type="ECO:0000256" key="2">
    <source>
        <dbReference type="SAM" id="SignalP"/>
    </source>
</evidence>
<dbReference type="EMBL" id="EU954887">
    <property type="protein sequence ID" value="ACG27005.1"/>
    <property type="molecule type" value="mRNA"/>
</dbReference>
<evidence type="ECO:0007829" key="9">
    <source>
        <dbReference type="PeptideAtlas" id="Q19VG5"/>
    </source>
</evidence>
<dbReference type="Pfam" id="PF02704">
    <property type="entry name" value="GASA"/>
    <property type="match status" value="1"/>
</dbReference>
<dbReference type="OMA" id="RNPRNLC"/>
<dbReference type="OrthoDB" id="1850441at2759"/>
<evidence type="ECO:0000313" key="4">
    <source>
        <dbReference type="EMBL" id="ACF82590.1"/>
    </source>
</evidence>
<dbReference type="Proteomes" id="UP000007305">
    <property type="component" value="Chromosome 2"/>
</dbReference>
<dbReference type="AlphaFoldDB" id="Q19VG5"/>
<keyword evidence="2" id="KW-0732">Signal</keyword>
<dbReference type="PANTHER" id="PTHR23201:SF149">
    <property type="entry name" value="GIBBERELLIN STIMULATED TRANSCRIPT RELATED PROTEIN 2"/>
    <property type="match status" value="1"/>
</dbReference>
<dbReference type="RefSeq" id="NP_001147346.1">
    <property type="nucleotide sequence ID" value="NM_001153874.1"/>
</dbReference>
<keyword evidence="9" id="KW-1267">Proteomics identification</keyword>
<dbReference type="PANTHER" id="PTHR23201">
    <property type="entry name" value="EXTENSIN, PROLINE-RICH PROTEIN"/>
    <property type="match status" value="1"/>
</dbReference>
<dbReference type="IntAct" id="Q19VG5">
    <property type="interactions" value="5"/>
</dbReference>
<name>Q19VG5_MAIZE</name>
<feature type="chain" id="PRO_5011208942" evidence="2">
    <location>
        <begin position="23"/>
        <end position="115"/>
    </location>
</feature>
<evidence type="ECO:0000313" key="7">
    <source>
        <dbReference type="EnsemblPlants" id="Zm00001eb080410_P001"/>
    </source>
</evidence>
<protein>
    <submittedName>
        <fullName evidence="3">GASA-like protein</fullName>
    </submittedName>
    <submittedName>
        <fullName evidence="5 6">Gibberellin-regulated protein 1</fullName>
    </submittedName>
</protein>
<evidence type="ECO:0000313" key="6">
    <source>
        <dbReference type="EMBL" id="ONM16861.1"/>
    </source>
</evidence>
<reference evidence="6 8" key="4">
    <citation type="submission" date="2015-12" db="EMBL/GenBank/DDBJ databases">
        <title>Update maize B73 reference genome by single molecule sequencing technologies.</title>
        <authorList>
            <consortium name="Maize Genome Sequencing Project"/>
            <person name="Ware D."/>
        </authorList>
    </citation>
    <scope>NUCLEOTIDE SEQUENCE [LARGE SCALE GENOMIC DNA]</scope>
    <source>
        <strain evidence="8">cv. B73</strain>
        <tissue evidence="6">Seedling</tissue>
    </source>
</reference>
<dbReference type="EMBL" id="DQ417752">
    <property type="protein sequence ID" value="ABF81694.1"/>
    <property type="molecule type" value="Genomic_DNA"/>
</dbReference>
<dbReference type="GeneID" id="100280954"/>
<evidence type="ECO:0000256" key="1">
    <source>
        <dbReference type="ARBA" id="ARBA00010582"/>
    </source>
</evidence>
<feature type="signal peptide" evidence="2">
    <location>
        <begin position="1"/>
        <end position="22"/>
    </location>
</feature>
<accession>Q19VG5</accession>
<organism evidence="3">
    <name type="scientific">Zea mays</name>
    <name type="common">Maize</name>
    <dbReference type="NCBI Taxonomy" id="4577"/>
    <lineage>
        <taxon>Eukaryota</taxon>
        <taxon>Viridiplantae</taxon>
        <taxon>Streptophyta</taxon>
        <taxon>Embryophyta</taxon>
        <taxon>Tracheophyta</taxon>
        <taxon>Spermatophyta</taxon>
        <taxon>Magnoliopsida</taxon>
        <taxon>Liliopsida</taxon>
        <taxon>Poales</taxon>
        <taxon>Poaceae</taxon>
        <taxon>PACMAD clade</taxon>
        <taxon>Panicoideae</taxon>
        <taxon>Andropogonodae</taxon>
        <taxon>Andropogoneae</taxon>
        <taxon>Tripsacinae</taxon>
        <taxon>Zea</taxon>
    </lineage>
</organism>
<dbReference type="STRING" id="4577.Q19VG5"/>
<keyword evidence="8" id="KW-1185">Reference proteome</keyword>
<dbReference type="PaxDb" id="4577-GRMZM2G107003_P01"/>
<dbReference type="eggNOG" id="ENOG502S9C8">
    <property type="taxonomic scope" value="Eukaryota"/>
</dbReference>
<gene>
    <name evidence="7" type="primary">LOC100280954</name>
    <name evidence="6" type="ORF">ZEAMMB73_Zm00001d003380</name>
</gene>
<evidence type="ECO:0000313" key="3">
    <source>
        <dbReference type="EMBL" id="ABF81694.1"/>
    </source>
</evidence>
<comment type="similarity">
    <text evidence="1">Belongs to the GASA family.</text>
</comment>
<dbReference type="SMR" id="Q19VG5"/>